<evidence type="ECO:0000256" key="5">
    <source>
        <dbReference type="ARBA" id="ARBA00012807"/>
    </source>
</evidence>
<sequence length="278" mass="30071">MTQPPPALTFSVLTLFPELLRPFAAEALLGKAQARGLVQVQLRDLRQWSGNRHHKVDDTPYGGGAGMVIRVDVVARALDALRAEQPVDEVVMLTPAGQTFRQADAEAWAAQGGHWVILCGRYEGFDARVERLVTREVSIGDFVMMGGEAAAACIMEAVARLVPGVLGDQASHEDDSFSSGLLDYPEYTRPPVWEGEGVPEVLQGGHHGAIAGWRRTQALARTLERRPDLLPTAGLTPQDSAELLRLGATPEQLTGWNAPEPPASKPPRRKRKAAADPV</sequence>
<evidence type="ECO:0000256" key="15">
    <source>
        <dbReference type="HAMAP-Rule" id="MF_00605"/>
    </source>
</evidence>
<comment type="subunit">
    <text evidence="4 15 16">Homodimer.</text>
</comment>
<evidence type="ECO:0000256" key="11">
    <source>
        <dbReference type="ARBA" id="ARBA00022694"/>
    </source>
</evidence>
<evidence type="ECO:0000256" key="13">
    <source>
        <dbReference type="ARBA" id="ARBA00033392"/>
    </source>
</evidence>
<evidence type="ECO:0000256" key="10">
    <source>
        <dbReference type="ARBA" id="ARBA00022691"/>
    </source>
</evidence>
<dbReference type="EMBL" id="BNAL01000020">
    <property type="protein sequence ID" value="GHG05078.1"/>
    <property type="molecule type" value="Genomic_DNA"/>
</dbReference>
<dbReference type="InterPro" id="IPR023148">
    <property type="entry name" value="tRNA_m1G_MeTrfase_C_sf"/>
</dbReference>
<dbReference type="Pfam" id="PF01746">
    <property type="entry name" value="tRNA_m1G_MT"/>
    <property type="match status" value="1"/>
</dbReference>
<comment type="caution">
    <text evidence="19">The sequence shown here is derived from an EMBL/GenBank/DDBJ whole genome shotgun (WGS) entry which is preliminary data.</text>
</comment>
<dbReference type="NCBIfam" id="TIGR00088">
    <property type="entry name" value="trmD"/>
    <property type="match status" value="1"/>
</dbReference>
<evidence type="ECO:0000256" key="17">
    <source>
        <dbReference type="SAM" id="MobiDB-lite"/>
    </source>
</evidence>
<dbReference type="PANTHER" id="PTHR46417">
    <property type="entry name" value="TRNA (GUANINE-N(1)-)-METHYLTRANSFERASE"/>
    <property type="match status" value="1"/>
</dbReference>
<evidence type="ECO:0000256" key="1">
    <source>
        <dbReference type="ARBA" id="ARBA00002634"/>
    </source>
</evidence>
<reference evidence="20" key="1">
    <citation type="journal article" date="2019" name="Int. J. Syst. Evol. Microbiol.">
        <title>The Global Catalogue of Microorganisms (GCM) 10K type strain sequencing project: providing services to taxonomists for standard genome sequencing and annotation.</title>
        <authorList>
            <consortium name="The Broad Institute Genomics Platform"/>
            <consortium name="The Broad Institute Genome Sequencing Center for Infectious Disease"/>
            <person name="Wu L."/>
            <person name="Ma J."/>
        </authorList>
    </citation>
    <scope>NUCLEOTIDE SEQUENCE [LARGE SCALE GENOMIC DNA]</scope>
    <source>
        <strain evidence="20">CGMCC 1.18439</strain>
    </source>
</reference>
<feature type="binding site" evidence="15">
    <location>
        <position position="120"/>
    </location>
    <ligand>
        <name>S-adenosyl-L-methionine</name>
        <dbReference type="ChEBI" id="CHEBI:59789"/>
    </ligand>
</feature>
<evidence type="ECO:0000256" key="4">
    <source>
        <dbReference type="ARBA" id="ARBA00011738"/>
    </source>
</evidence>
<comment type="subcellular location">
    <subcellularLocation>
        <location evidence="2 15 16">Cytoplasm</location>
    </subcellularLocation>
</comment>
<dbReference type="RefSeq" id="WP_189643279.1">
    <property type="nucleotide sequence ID" value="NZ_BNAL01000020.1"/>
</dbReference>
<keyword evidence="8 15" id="KW-0489">Methyltransferase</keyword>
<keyword evidence="7 15" id="KW-0963">Cytoplasm</keyword>
<dbReference type="InterPro" id="IPR002649">
    <property type="entry name" value="tRNA_m1G_MeTrfase_TrmD"/>
</dbReference>
<keyword evidence="20" id="KW-1185">Reference proteome</keyword>
<proteinExistence type="inferred from homology"/>
<evidence type="ECO:0000256" key="2">
    <source>
        <dbReference type="ARBA" id="ARBA00004496"/>
    </source>
</evidence>
<evidence type="ECO:0000256" key="6">
    <source>
        <dbReference type="ARBA" id="ARBA00014679"/>
    </source>
</evidence>
<keyword evidence="9 15" id="KW-0808">Transferase</keyword>
<evidence type="ECO:0000256" key="14">
    <source>
        <dbReference type="ARBA" id="ARBA00047783"/>
    </source>
</evidence>
<dbReference type="PANTHER" id="PTHR46417:SF1">
    <property type="entry name" value="TRNA (GUANINE-N(1)-)-METHYLTRANSFERASE"/>
    <property type="match status" value="1"/>
</dbReference>
<dbReference type="InterPro" id="IPR016009">
    <property type="entry name" value="tRNA_MeTrfase_TRMD/TRM10"/>
</dbReference>
<evidence type="ECO:0000256" key="12">
    <source>
        <dbReference type="ARBA" id="ARBA00029736"/>
    </source>
</evidence>
<evidence type="ECO:0000256" key="8">
    <source>
        <dbReference type="ARBA" id="ARBA00022603"/>
    </source>
</evidence>
<evidence type="ECO:0000256" key="7">
    <source>
        <dbReference type="ARBA" id="ARBA00022490"/>
    </source>
</evidence>
<evidence type="ECO:0000313" key="20">
    <source>
        <dbReference type="Proteomes" id="UP000632154"/>
    </source>
</evidence>
<dbReference type="InterPro" id="IPR029028">
    <property type="entry name" value="Alpha/beta_knot_MTases"/>
</dbReference>
<dbReference type="Proteomes" id="UP000632154">
    <property type="component" value="Unassembled WGS sequence"/>
</dbReference>
<dbReference type="InterPro" id="IPR029026">
    <property type="entry name" value="tRNA_m1G_MTases_N"/>
</dbReference>
<comment type="function">
    <text evidence="1 15 16">Specifically methylates guanosine-37 in various tRNAs.</text>
</comment>
<dbReference type="EC" id="2.1.1.228" evidence="5 15"/>
<protein>
    <recommendedName>
        <fullName evidence="6 15">tRNA (guanine-N(1)-)-methyltransferase</fullName>
        <ecNumber evidence="5 15">2.1.1.228</ecNumber>
    </recommendedName>
    <alternativeName>
        <fullName evidence="12 15">M1G-methyltransferase</fullName>
    </alternativeName>
    <alternativeName>
        <fullName evidence="13 15">tRNA [GM37] methyltransferase</fullName>
    </alternativeName>
</protein>
<comment type="similarity">
    <text evidence="3 15 16">Belongs to the RNA methyltransferase TrmD family.</text>
</comment>
<dbReference type="NCBIfam" id="NF000648">
    <property type="entry name" value="PRK00026.1"/>
    <property type="match status" value="1"/>
</dbReference>
<dbReference type="HAMAP" id="MF_00605">
    <property type="entry name" value="TrmD"/>
    <property type="match status" value="1"/>
</dbReference>
<evidence type="ECO:0000256" key="3">
    <source>
        <dbReference type="ARBA" id="ARBA00007630"/>
    </source>
</evidence>
<keyword evidence="10 15" id="KW-0949">S-adenosyl-L-methionine</keyword>
<dbReference type="SUPFAM" id="SSF75217">
    <property type="entry name" value="alpha/beta knot"/>
    <property type="match status" value="1"/>
</dbReference>
<dbReference type="CDD" id="cd18080">
    <property type="entry name" value="TrmD-like"/>
    <property type="match status" value="1"/>
</dbReference>
<dbReference type="PIRSF" id="PIRSF000386">
    <property type="entry name" value="tRNA_mtase"/>
    <property type="match status" value="1"/>
</dbReference>
<gene>
    <name evidence="15 19" type="primary">trmD</name>
    <name evidence="19" type="ORF">GCM10017783_17150</name>
</gene>
<accession>A0ABQ3K8U3</accession>
<keyword evidence="11 15" id="KW-0819">tRNA processing</keyword>
<evidence type="ECO:0000313" key="19">
    <source>
        <dbReference type="EMBL" id="GHG05078.1"/>
    </source>
</evidence>
<evidence type="ECO:0000259" key="18">
    <source>
        <dbReference type="Pfam" id="PF01746"/>
    </source>
</evidence>
<feature type="domain" description="tRNA methyltransferase TRMD/TRM10-type" evidence="18">
    <location>
        <begin position="9"/>
        <end position="230"/>
    </location>
</feature>
<name>A0ABQ3K8U3_9DEIO</name>
<dbReference type="Gene3D" id="1.10.1270.20">
    <property type="entry name" value="tRNA(m1g37)methyltransferase, domain 2"/>
    <property type="match status" value="1"/>
</dbReference>
<dbReference type="Gene3D" id="3.40.1280.10">
    <property type="match status" value="1"/>
</dbReference>
<feature type="binding site" evidence="15">
    <location>
        <begin position="139"/>
        <end position="144"/>
    </location>
    <ligand>
        <name>S-adenosyl-L-methionine</name>
        <dbReference type="ChEBI" id="CHEBI:59789"/>
    </ligand>
</feature>
<comment type="catalytic activity">
    <reaction evidence="14 15 16">
        <text>guanosine(37) in tRNA + S-adenosyl-L-methionine = N(1)-methylguanosine(37) in tRNA + S-adenosyl-L-homocysteine + H(+)</text>
        <dbReference type="Rhea" id="RHEA:36899"/>
        <dbReference type="Rhea" id="RHEA-COMP:10145"/>
        <dbReference type="Rhea" id="RHEA-COMP:10147"/>
        <dbReference type="ChEBI" id="CHEBI:15378"/>
        <dbReference type="ChEBI" id="CHEBI:57856"/>
        <dbReference type="ChEBI" id="CHEBI:59789"/>
        <dbReference type="ChEBI" id="CHEBI:73542"/>
        <dbReference type="ChEBI" id="CHEBI:74269"/>
        <dbReference type="EC" id="2.1.1.228"/>
    </reaction>
</comment>
<evidence type="ECO:0000256" key="9">
    <source>
        <dbReference type="ARBA" id="ARBA00022679"/>
    </source>
</evidence>
<organism evidence="19 20">
    <name type="scientific">Deinococcus piscis</name>
    <dbReference type="NCBI Taxonomy" id="394230"/>
    <lineage>
        <taxon>Bacteria</taxon>
        <taxon>Thermotogati</taxon>
        <taxon>Deinococcota</taxon>
        <taxon>Deinococci</taxon>
        <taxon>Deinococcales</taxon>
        <taxon>Deinococcaceae</taxon>
        <taxon>Deinococcus</taxon>
    </lineage>
</organism>
<feature type="region of interest" description="Disordered" evidence="17">
    <location>
        <begin position="245"/>
        <end position="278"/>
    </location>
</feature>
<evidence type="ECO:0000256" key="16">
    <source>
        <dbReference type="RuleBase" id="RU003464"/>
    </source>
</evidence>